<comment type="similarity">
    <text evidence="17 18">Belongs to the TRAFAC class myosin-kinesin ATPase superfamily. Kinesin family.</text>
</comment>
<evidence type="ECO:0000256" key="17">
    <source>
        <dbReference type="PROSITE-ProRule" id="PRU00283"/>
    </source>
</evidence>
<evidence type="ECO:0000259" key="21">
    <source>
        <dbReference type="PROSITE" id="PS50067"/>
    </source>
</evidence>
<reference evidence="22" key="2">
    <citation type="submission" date="2023-05" db="EMBL/GenBank/DDBJ databases">
        <authorList>
            <person name="Fouks B."/>
        </authorList>
    </citation>
    <scope>NUCLEOTIDE SEQUENCE</scope>
    <source>
        <strain evidence="22">Stay&amp;Tobe</strain>
        <tissue evidence="22">Testes</tissue>
    </source>
</reference>
<dbReference type="PRINTS" id="PR00380">
    <property type="entry name" value="KINESINHEAVY"/>
</dbReference>
<reference evidence="22" key="1">
    <citation type="journal article" date="2023" name="IScience">
        <title>Live-bearing cockroach genome reveals convergent evolutionary mechanisms linked to viviparity in insects and beyond.</title>
        <authorList>
            <person name="Fouks B."/>
            <person name="Harrison M.C."/>
            <person name="Mikhailova A.A."/>
            <person name="Marchal E."/>
            <person name="English S."/>
            <person name="Carruthers M."/>
            <person name="Jennings E.C."/>
            <person name="Chiamaka E.L."/>
            <person name="Frigard R.A."/>
            <person name="Pippel M."/>
            <person name="Attardo G.M."/>
            <person name="Benoit J.B."/>
            <person name="Bornberg-Bauer E."/>
            <person name="Tobe S.S."/>
        </authorList>
    </citation>
    <scope>NUCLEOTIDE SEQUENCE</scope>
    <source>
        <strain evidence="22">Stay&amp;Tobe</strain>
    </source>
</reference>
<keyword evidence="12" id="KW-0238">DNA-binding</keyword>
<evidence type="ECO:0000256" key="10">
    <source>
        <dbReference type="ARBA" id="ARBA00023014"/>
    </source>
</evidence>
<keyword evidence="14" id="KW-0206">Cytoskeleton</keyword>
<evidence type="ECO:0000256" key="6">
    <source>
        <dbReference type="ARBA" id="ARBA00022723"/>
    </source>
</evidence>
<feature type="compositionally biased region" description="Polar residues" evidence="20">
    <location>
        <begin position="473"/>
        <end position="485"/>
    </location>
</feature>
<gene>
    <name evidence="22" type="ORF">L9F63_014734</name>
</gene>
<dbReference type="Gene3D" id="3.40.850.10">
    <property type="entry name" value="Kinesin motor domain"/>
    <property type="match status" value="1"/>
</dbReference>
<evidence type="ECO:0000256" key="4">
    <source>
        <dbReference type="ARBA" id="ARBA00022490"/>
    </source>
</evidence>
<dbReference type="Pfam" id="PF00225">
    <property type="entry name" value="Kinesin"/>
    <property type="match status" value="1"/>
</dbReference>
<keyword evidence="23" id="KW-1185">Reference proteome</keyword>
<evidence type="ECO:0000256" key="8">
    <source>
        <dbReference type="ARBA" id="ARBA00022840"/>
    </source>
</evidence>
<feature type="coiled-coil region" evidence="19">
    <location>
        <begin position="918"/>
        <end position="948"/>
    </location>
</feature>
<dbReference type="AlphaFoldDB" id="A0AAD8A7W7"/>
<dbReference type="SUPFAM" id="SSF52540">
    <property type="entry name" value="P-loop containing nucleoside triphosphate hydrolases"/>
    <property type="match status" value="1"/>
</dbReference>
<evidence type="ECO:0000313" key="23">
    <source>
        <dbReference type="Proteomes" id="UP001233999"/>
    </source>
</evidence>
<keyword evidence="13 17" id="KW-0505">Motor protein</keyword>
<evidence type="ECO:0000256" key="9">
    <source>
        <dbReference type="ARBA" id="ARBA00023004"/>
    </source>
</evidence>
<keyword evidence="15" id="KW-0539">Nucleus</keyword>
<evidence type="ECO:0000256" key="14">
    <source>
        <dbReference type="ARBA" id="ARBA00023212"/>
    </source>
</evidence>
<evidence type="ECO:0000256" key="18">
    <source>
        <dbReference type="RuleBase" id="RU000394"/>
    </source>
</evidence>
<dbReference type="FunFam" id="3.40.850.10:FF:000038">
    <property type="entry name" value="chromosome-associated kinesin KIF4A"/>
    <property type="match status" value="1"/>
</dbReference>
<dbReference type="GO" id="GO:0003677">
    <property type="term" value="F:DNA binding"/>
    <property type="evidence" value="ECO:0007669"/>
    <property type="project" value="UniProtKB-KW"/>
</dbReference>
<comment type="cofactor">
    <cofactor evidence="16">
        <name>[2Fe-2S] cluster</name>
        <dbReference type="ChEBI" id="CHEBI:190135"/>
    </cofactor>
</comment>
<dbReference type="GO" id="GO:0051231">
    <property type="term" value="P:spindle elongation"/>
    <property type="evidence" value="ECO:0007669"/>
    <property type="project" value="TreeGrafter"/>
</dbReference>
<dbReference type="GO" id="GO:0003777">
    <property type="term" value="F:microtubule motor activity"/>
    <property type="evidence" value="ECO:0007669"/>
    <property type="project" value="InterPro"/>
</dbReference>
<comment type="subcellular location">
    <subcellularLocation>
        <location evidence="3">Cytoplasm</location>
        <location evidence="3">Cytoskeleton</location>
    </subcellularLocation>
    <subcellularLocation>
        <location evidence="2">Nucleus</location>
    </subcellularLocation>
</comment>
<evidence type="ECO:0000256" key="16">
    <source>
        <dbReference type="ARBA" id="ARBA00034078"/>
    </source>
</evidence>
<dbReference type="GO" id="GO:0007018">
    <property type="term" value="P:microtubule-based movement"/>
    <property type="evidence" value="ECO:0007669"/>
    <property type="project" value="InterPro"/>
</dbReference>
<dbReference type="InterPro" id="IPR019821">
    <property type="entry name" value="Kinesin_motor_CS"/>
</dbReference>
<organism evidence="22 23">
    <name type="scientific">Diploptera punctata</name>
    <name type="common">Pacific beetle cockroach</name>
    <dbReference type="NCBI Taxonomy" id="6984"/>
    <lineage>
        <taxon>Eukaryota</taxon>
        <taxon>Metazoa</taxon>
        <taxon>Ecdysozoa</taxon>
        <taxon>Arthropoda</taxon>
        <taxon>Hexapoda</taxon>
        <taxon>Insecta</taxon>
        <taxon>Pterygota</taxon>
        <taxon>Neoptera</taxon>
        <taxon>Polyneoptera</taxon>
        <taxon>Dictyoptera</taxon>
        <taxon>Blattodea</taxon>
        <taxon>Blaberoidea</taxon>
        <taxon>Blaberidae</taxon>
        <taxon>Diplopterinae</taxon>
        <taxon>Diploptera</taxon>
    </lineage>
</organism>
<evidence type="ECO:0000256" key="20">
    <source>
        <dbReference type="SAM" id="MobiDB-lite"/>
    </source>
</evidence>
<comment type="cofactor">
    <cofactor evidence="1">
        <name>[4Fe-4S] cluster</name>
        <dbReference type="ChEBI" id="CHEBI:49883"/>
    </cofactor>
</comment>
<evidence type="ECO:0000313" key="22">
    <source>
        <dbReference type="EMBL" id="KAJ9593686.1"/>
    </source>
</evidence>
<dbReference type="CDD" id="cd01372">
    <property type="entry name" value="KISc_KIF4"/>
    <property type="match status" value="1"/>
</dbReference>
<feature type="binding site" evidence="17">
    <location>
        <begin position="87"/>
        <end position="94"/>
    </location>
    <ligand>
        <name>ATP</name>
        <dbReference type="ChEBI" id="CHEBI:30616"/>
    </ligand>
</feature>
<keyword evidence="8 17" id="KW-0067">ATP-binding</keyword>
<dbReference type="GO" id="GO:0005524">
    <property type="term" value="F:ATP binding"/>
    <property type="evidence" value="ECO:0007669"/>
    <property type="project" value="UniProtKB-UniRule"/>
</dbReference>
<dbReference type="GO" id="GO:0005874">
    <property type="term" value="C:microtubule"/>
    <property type="evidence" value="ECO:0007669"/>
    <property type="project" value="UniProtKB-KW"/>
</dbReference>
<evidence type="ECO:0000256" key="12">
    <source>
        <dbReference type="ARBA" id="ARBA00023125"/>
    </source>
</evidence>
<sequence length="952" mass="109440">MDDSPTTVQVALRIRPLVETEIMRGCQLCLQTVPGEPQVQVLGTENVFTYNYVFGPDESQVEFYSRSVKNLLSCLFKGYNVTILAYGQTGSGKTFSMGTTYTADDNMGIIPRAVNDIFKRTEELEDWDFKITVSFIELYKEQLFDLLASNKCAVDIREDGRGIHIPGLTEVPVTCQEDTIKCLIQGSASRATGATAMNAQSSRSHAIFTINIHQQKKDAPNTSMTAKFHLVDLAGSERSKKTKATGERFKEGVNINRGLLALGNVISALGKESTQKNYISYRDSKLTRLLQDSLGGNSVTLMIACVSPADYNLEETLSTLRYADRAKKIKNKPVINQDPKAAEIQNLKHQIQELRLELLAREGSGGCPPEHINLEKDNQTLVTKNRTLAQELNNALVASTNLYERALMAEVTRERMQLKLYELQTEYGQTVESFSQSLNQEHCPASFLEQLKNFKRSPIEDTAEMLDHELKSAISSKETSVTETAESADDLPQTESDIDEQQETHTLEQAKRTKELQELNQKLALKEELASKLVANMGQMSVLCSDYENSLKDLKQQIDTLQKEKDELMNVLQNVQNNHNTNKVSEQRRKRLQELEQKISSLSKKLLEQEKLVKMKEKNDEKIKQLNTEIQNMKQNKVKLIRQMRTENEKFRAWKQQREKEMIQLRVQDRKRQNEMARMRSLHSKQQIVLKRKVEEAVAVIKRLKDALTLQKSVHEKRAEQELEVLVLTVDLQKTLDQLSEDRVQLHQQLQELNIQLDNSTDDDKIGTEEEIKQLKEEICLRNAQITDLQQKIIASDQENKGKTRWDTIQSMVDAKSALKHLFELAADMQRKIFKQESRCTELEAHDKQKYRELEAHHQQAIKQLEQYKKQIKDAEDAHHQEIVKIEKEHQEKVFVLFKQLQQYEVHGVGDSILNERLVIQKQELEKMEALQKELEQKNLEIKKLQTPNQKE</sequence>
<dbReference type="InterPro" id="IPR036961">
    <property type="entry name" value="Kinesin_motor_dom_sf"/>
</dbReference>
<keyword evidence="7 17" id="KW-0547">Nucleotide-binding</keyword>
<dbReference type="GO" id="GO:0051536">
    <property type="term" value="F:iron-sulfur cluster binding"/>
    <property type="evidence" value="ECO:0007669"/>
    <property type="project" value="UniProtKB-KW"/>
</dbReference>
<accession>A0AAD8A7W7</accession>
<feature type="coiled-coil region" evidence="19">
    <location>
        <begin position="851"/>
        <end position="885"/>
    </location>
</feature>
<dbReference type="InterPro" id="IPR027640">
    <property type="entry name" value="Kinesin-like_fam"/>
</dbReference>
<evidence type="ECO:0000256" key="13">
    <source>
        <dbReference type="ARBA" id="ARBA00023175"/>
    </source>
</evidence>
<evidence type="ECO:0000256" key="7">
    <source>
        <dbReference type="ARBA" id="ARBA00022741"/>
    </source>
</evidence>
<evidence type="ECO:0000256" key="19">
    <source>
        <dbReference type="SAM" id="Coils"/>
    </source>
</evidence>
<comment type="caution">
    <text evidence="22">The sequence shown here is derived from an EMBL/GenBank/DDBJ whole genome shotgun (WGS) entry which is preliminary data.</text>
</comment>
<dbReference type="GO" id="GO:0005829">
    <property type="term" value="C:cytosol"/>
    <property type="evidence" value="ECO:0007669"/>
    <property type="project" value="UniProtKB-ARBA"/>
</dbReference>
<protein>
    <recommendedName>
        <fullName evidence="18">Kinesin-like protein</fullName>
    </recommendedName>
</protein>
<dbReference type="GO" id="GO:0046872">
    <property type="term" value="F:metal ion binding"/>
    <property type="evidence" value="ECO:0007669"/>
    <property type="project" value="UniProtKB-KW"/>
</dbReference>
<dbReference type="SMART" id="SM00129">
    <property type="entry name" value="KISc"/>
    <property type="match status" value="1"/>
</dbReference>
<dbReference type="InterPro" id="IPR027417">
    <property type="entry name" value="P-loop_NTPase"/>
</dbReference>
<feature type="domain" description="Kinesin motor" evidence="21">
    <location>
        <begin position="7"/>
        <end position="329"/>
    </location>
</feature>
<proteinExistence type="inferred from homology"/>
<keyword evidence="11 19" id="KW-0175">Coiled coil</keyword>
<keyword evidence="4" id="KW-0963">Cytoplasm</keyword>
<evidence type="ECO:0000256" key="15">
    <source>
        <dbReference type="ARBA" id="ARBA00023242"/>
    </source>
</evidence>
<feature type="coiled-coil region" evidence="19">
    <location>
        <begin position="516"/>
        <end position="650"/>
    </location>
</feature>
<dbReference type="PROSITE" id="PS50067">
    <property type="entry name" value="KINESIN_MOTOR_2"/>
    <property type="match status" value="1"/>
</dbReference>
<dbReference type="EMBL" id="JASPKZ010003413">
    <property type="protein sequence ID" value="KAJ9593686.1"/>
    <property type="molecule type" value="Genomic_DNA"/>
</dbReference>
<feature type="coiled-coil region" evidence="19">
    <location>
        <begin position="736"/>
        <end position="763"/>
    </location>
</feature>
<dbReference type="GO" id="GO:0008017">
    <property type="term" value="F:microtubule binding"/>
    <property type="evidence" value="ECO:0007669"/>
    <property type="project" value="InterPro"/>
</dbReference>
<name>A0AAD8A7W7_DIPPU</name>
<feature type="region of interest" description="Disordered" evidence="20">
    <location>
        <begin position="472"/>
        <end position="503"/>
    </location>
</feature>
<keyword evidence="5 18" id="KW-0493">Microtubule</keyword>
<dbReference type="PANTHER" id="PTHR47969">
    <property type="entry name" value="CHROMOSOME-ASSOCIATED KINESIN KIF4A-RELATED"/>
    <property type="match status" value="1"/>
</dbReference>
<evidence type="ECO:0000256" key="3">
    <source>
        <dbReference type="ARBA" id="ARBA00004245"/>
    </source>
</evidence>
<evidence type="ECO:0000256" key="5">
    <source>
        <dbReference type="ARBA" id="ARBA00022701"/>
    </source>
</evidence>
<keyword evidence="10" id="KW-0411">Iron-sulfur</keyword>
<evidence type="ECO:0000256" key="11">
    <source>
        <dbReference type="ARBA" id="ARBA00023054"/>
    </source>
</evidence>
<dbReference type="PROSITE" id="PS00411">
    <property type="entry name" value="KINESIN_MOTOR_1"/>
    <property type="match status" value="1"/>
</dbReference>
<keyword evidence="9" id="KW-0408">Iron</keyword>
<keyword evidence="6" id="KW-0479">Metal-binding</keyword>
<dbReference type="Pfam" id="PF25764">
    <property type="entry name" value="KIF21A_4th"/>
    <property type="match status" value="1"/>
</dbReference>
<dbReference type="Proteomes" id="UP001233999">
    <property type="component" value="Unassembled WGS sequence"/>
</dbReference>
<dbReference type="GO" id="GO:0005634">
    <property type="term" value="C:nucleus"/>
    <property type="evidence" value="ECO:0007669"/>
    <property type="project" value="UniProtKB-SubCell"/>
</dbReference>
<dbReference type="PANTHER" id="PTHR47969:SF15">
    <property type="entry name" value="CHROMOSOME-ASSOCIATED KINESIN KIF4A-RELATED"/>
    <property type="match status" value="1"/>
</dbReference>
<evidence type="ECO:0000256" key="1">
    <source>
        <dbReference type="ARBA" id="ARBA00001966"/>
    </source>
</evidence>
<dbReference type="InterPro" id="IPR001752">
    <property type="entry name" value="Kinesin_motor_dom"/>
</dbReference>
<dbReference type="GO" id="GO:0005875">
    <property type="term" value="C:microtubule associated complex"/>
    <property type="evidence" value="ECO:0007669"/>
    <property type="project" value="TreeGrafter"/>
</dbReference>
<dbReference type="GO" id="GO:0007052">
    <property type="term" value="P:mitotic spindle organization"/>
    <property type="evidence" value="ECO:0007669"/>
    <property type="project" value="TreeGrafter"/>
</dbReference>
<evidence type="ECO:0000256" key="2">
    <source>
        <dbReference type="ARBA" id="ARBA00004123"/>
    </source>
</evidence>